<dbReference type="PANTHER" id="PTHR37031:SF2">
    <property type="entry name" value="PHOD-LIKE PHOSPHATASE METALLOPHOSPHATASE DOMAIN-CONTAINING PROTEIN"/>
    <property type="match status" value="1"/>
</dbReference>
<dbReference type="Pfam" id="PF09423">
    <property type="entry name" value="PhoD"/>
    <property type="match status" value="1"/>
</dbReference>
<dbReference type="EMBL" id="JAUSRA010000001">
    <property type="protein sequence ID" value="MDP9797168.1"/>
    <property type="molecule type" value="Genomic_DNA"/>
</dbReference>
<comment type="caution">
    <text evidence="3">The sequence shown here is derived from an EMBL/GenBank/DDBJ whole genome shotgun (WGS) entry which is preliminary data.</text>
</comment>
<feature type="domain" description="PhoD-like phosphatase metallophosphatase" evidence="1">
    <location>
        <begin position="148"/>
        <end position="472"/>
    </location>
</feature>
<dbReference type="CDD" id="cd07389">
    <property type="entry name" value="MPP_PhoD"/>
    <property type="match status" value="1"/>
</dbReference>
<accession>A0ABT9N0E0</accession>
<dbReference type="InterPro" id="IPR056702">
    <property type="entry name" value="DUF7800"/>
</dbReference>
<proteinExistence type="predicted"/>
<gene>
    <name evidence="3" type="ORF">J2S43_005680</name>
</gene>
<evidence type="ECO:0000313" key="3">
    <source>
        <dbReference type="EMBL" id="MDP9797168.1"/>
    </source>
</evidence>
<dbReference type="SUPFAM" id="SSF56300">
    <property type="entry name" value="Metallo-dependent phosphatases"/>
    <property type="match status" value="1"/>
</dbReference>
<dbReference type="InterPro" id="IPR038607">
    <property type="entry name" value="PhoD-like_sf"/>
</dbReference>
<dbReference type="InterPro" id="IPR018946">
    <property type="entry name" value="PhoD-like_MPP"/>
</dbReference>
<organism evidence="3 4">
    <name type="scientific">Catenuloplanes nepalensis</name>
    <dbReference type="NCBI Taxonomy" id="587533"/>
    <lineage>
        <taxon>Bacteria</taxon>
        <taxon>Bacillati</taxon>
        <taxon>Actinomycetota</taxon>
        <taxon>Actinomycetes</taxon>
        <taxon>Micromonosporales</taxon>
        <taxon>Micromonosporaceae</taxon>
        <taxon>Catenuloplanes</taxon>
    </lineage>
</organism>
<dbReference type="InterPro" id="IPR029052">
    <property type="entry name" value="Metallo-depent_PP-like"/>
</dbReference>
<evidence type="ECO:0000259" key="1">
    <source>
        <dbReference type="Pfam" id="PF09423"/>
    </source>
</evidence>
<dbReference type="Proteomes" id="UP001240984">
    <property type="component" value="Unassembled WGS sequence"/>
</dbReference>
<dbReference type="Pfam" id="PF25077">
    <property type="entry name" value="DUF7800"/>
    <property type="match status" value="1"/>
</dbReference>
<dbReference type="PANTHER" id="PTHR37031">
    <property type="entry name" value="METALLOPHOSPHATASE BINDING DOMAIN PROTEIN"/>
    <property type="match status" value="1"/>
</dbReference>
<sequence length="559" mass="62327">MTTDQAGEPLLIGPLLRRVAGTKATIWVETAHAAEVEVRAGGAGGRATTFSAFGHHYALVVVEGLAAGAATPYDVYVDGAHVWPPADSPYPRSVIRTRGEAERETDARLVFGSCRETTQHATTRRLPPDALDAYARRLMHAGADDEAWPDSLVLLGDQVYADKTSDTVRKQLKARTKPQHGIADDVQTYDEYTHLYLESWRDPEIRWLFSTVPVVMMFDDHEIIDDWNSSASWRADMQNEPWWAERIMNGLASYWVYQHMGNLPPDRLQDDALYPKVAGAADATEILREFAARVDQEADFGHDPESWKSRQYQWSFAIDLGRTRLVVLDNRCSRVLDPDHRAMLPAAEWSWFLDQAHGSTFDHLVVGSSLPWLMPPAIHYLEAWNERISASKRPRVAAFGEKVRRAVDLEHWAAFQSSFEALADLFRVLGRSSTGPASISVLSGDVHHSYVAKAELGPGVITPVHQLTCSPIHNDVPNFMRPLMRIGWSRWAGVVARLLAFSVGVRSSSLRWRRTGDGPYFGNAVATLTHRGREARVIIEGTTTDGTLETVGDVALTTR</sequence>
<dbReference type="RefSeq" id="WP_306834294.1">
    <property type="nucleotide sequence ID" value="NZ_JAUSRA010000001.1"/>
</dbReference>
<reference evidence="3 4" key="1">
    <citation type="submission" date="2023-07" db="EMBL/GenBank/DDBJ databases">
        <title>Sequencing the genomes of 1000 actinobacteria strains.</title>
        <authorList>
            <person name="Klenk H.-P."/>
        </authorList>
    </citation>
    <scope>NUCLEOTIDE SEQUENCE [LARGE SCALE GENOMIC DNA]</scope>
    <source>
        <strain evidence="3 4">DSM 44710</strain>
    </source>
</reference>
<feature type="domain" description="DUF7800" evidence="2">
    <location>
        <begin position="9"/>
        <end position="95"/>
    </location>
</feature>
<evidence type="ECO:0000259" key="2">
    <source>
        <dbReference type="Pfam" id="PF25077"/>
    </source>
</evidence>
<evidence type="ECO:0008006" key="5">
    <source>
        <dbReference type="Google" id="ProtNLM"/>
    </source>
</evidence>
<name>A0ABT9N0E0_9ACTN</name>
<keyword evidence="4" id="KW-1185">Reference proteome</keyword>
<dbReference type="Gene3D" id="3.60.21.70">
    <property type="entry name" value="PhoD-like phosphatase"/>
    <property type="match status" value="1"/>
</dbReference>
<protein>
    <recommendedName>
        <fullName evidence="5">PhoD-like phosphatase metallophosphatase domain-containing protein</fullName>
    </recommendedName>
</protein>
<evidence type="ECO:0000313" key="4">
    <source>
        <dbReference type="Proteomes" id="UP001240984"/>
    </source>
</evidence>